<dbReference type="GO" id="GO:0046394">
    <property type="term" value="P:carboxylic acid biosynthetic process"/>
    <property type="evidence" value="ECO:0007669"/>
    <property type="project" value="UniProtKB-ARBA"/>
</dbReference>
<evidence type="ECO:0000256" key="1">
    <source>
        <dbReference type="ARBA" id="ARBA00009320"/>
    </source>
</evidence>
<dbReference type="InterPro" id="IPR036038">
    <property type="entry name" value="Aminotransferase-like"/>
</dbReference>
<dbReference type="PANTHER" id="PTHR42743:SF11">
    <property type="entry name" value="AMINODEOXYCHORISMATE LYASE"/>
    <property type="match status" value="1"/>
</dbReference>
<dbReference type="EMBL" id="BONY01000017">
    <property type="protein sequence ID" value="GIH05151.1"/>
    <property type="molecule type" value="Genomic_DNA"/>
</dbReference>
<dbReference type="InterPro" id="IPR001544">
    <property type="entry name" value="Aminotrans_IV"/>
</dbReference>
<dbReference type="AlphaFoldDB" id="A0A8J3Q8I5"/>
<organism evidence="2 3">
    <name type="scientific">Rhizocola hellebori</name>
    <dbReference type="NCBI Taxonomy" id="1392758"/>
    <lineage>
        <taxon>Bacteria</taxon>
        <taxon>Bacillati</taxon>
        <taxon>Actinomycetota</taxon>
        <taxon>Actinomycetes</taxon>
        <taxon>Micromonosporales</taxon>
        <taxon>Micromonosporaceae</taxon>
        <taxon>Rhizocola</taxon>
    </lineage>
</organism>
<gene>
    <name evidence="2" type="ORF">Rhe02_32180</name>
</gene>
<dbReference type="SUPFAM" id="SSF56752">
    <property type="entry name" value="D-aminoacid aminotransferase-like PLP-dependent enzymes"/>
    <property type="match status" value="1"/>
</dbReference>
<dbReference type="PANTHER" id="PTHR42743">
    <property type="entry name" value="AMINO-ACID AMINOTRANSFERASE"/>
    <property type="match status" value="1"/>
</dbReference>
<dbReference type="Gene3D" id="3.20.10.10">
    <property type="entry name" value="D-amino Acid Aminotransferase, subunit A, domain 2"/>
    <property type="match status" value="1"/>
</dbReference>
<dbReference type="InterPro" id="IPR050571">
    <property type="entry name" value="Class-IV_PLP-Dep_Aminotrnsfr"/>
</dbReference>
<sequence>MQLWQWDEPSGRFTAATGEHPVVVDSWLVWQGRVRGYELHWARFAGSIVEYGINDVAAFRAATEAILPRSGLWFPRLELHLDPRPRVAVRLRPAPDLMRSARVWVYSGPDPRRQPSRKGPDFKVQEALRQAAKEHRADEAILLDEQGRVREGVFSNVLWWDGADLCTAADDGAILPGITRRLILDHCADLDVRVRYQCAPPEHLAAREVWITSALHGIRLVSAWDGRPTPEMHIRRLNAFRAHLTSVLRPLPRQ</sequence>
<comment type="similarity">
    <text evidence="1">Belongs to the class-IV pyridoxal-phosphate-dependent aminotransferase family.</text>
</comment>
<dbReference type="InterPro" id="IPR043132">
    <property type="entry name" value="BCAT-like_C"/>
</dbReference>
<evidence type="ECO:0000313" key="2">
    <source>
        <dbReference type="EMBL" id="GIH05151.1"/>
    </source>
</evidence>
<accession>A0A8J3Q8I5</accession>
<dbReference type="Pfam" id="PF01063">
    <property type="entry name" value="Aminotran_4"/>
    <property type="match status" value="1"/>
</dbReference>
<name>A0A8J3Q8I5_9ACTN</name>
<proteinExistence type="inferred from homology"/>
<dbReference type="Proteomes" id="UP000612899">
    <property type="component" value="Unassembled WGS sequence"/>
</dbReference>
<dbReference type="GO" id="GO:0003824">
    <property type="term" value="F:catalytic activity"/>
    <property type="evidence" value="ECO:0007669"/>
    <property type="project" value="InterPro"/>
</dbReference>
<comment type="caution">
    <text evidence="2">The sequence shown here is derived from an EMBL/GenBank/DDBJ whole genome shotgun (WGS) entry which is preliminary data.</text>
</comment>
<evidence type="ECO:0000313" key="3">
    <source>
        <dbReference type="Proteomes" id="UP000612899"/>
    </source>
</evidence>
<reference evidence="2" key="1">
    <citation type="submission" date="2021-01" db="EMBL/GenBank/DDBJ databases">
        <title>Whole genome shotgun sequence of Rhizocola hellebori NBRC 109834.</title>
        <authorList>
            <person name="Komaki H."/>
            <person name="Tamura T."/>
        </authorList>
    </citation>
    <scope>NUCLEOTIDE SEQUENCE</scope>
    <source>
        <strain evidence="2">NBRC 109834</strain>
    </source>
</reference>
<keyword evidence="3" id="KW-1185">Reference proteome</keyword>
<protein>
    <recommendedName>
        <fullName evidence="4">Aminotransferase class IV</fullName>
    </recommendedName>
</protein>
<evidence type="ECO:0008006" key="4">
    <source>
        <dbReference type="Google" id="ProtNLM"/>
    </source>
</evidence>